<dbReference type="CDD" id="cd18683">
    <property type="entry name" value="PIN_VapC-like"/>
    <property type="match status" value="1"/>
</dbReference>
<dbReference type="EMBL" id="JAMZMM010000006">
    <property type="protein sequence ID" value="MCP2727096.1"/>
    <property type="molecule type" value="Genomic_DNA"/>
</dbReference>
<dbReference type="PANTHER" id="PTHR39664">
    <property type="match status" value="1"/>
</dbReference>
<reference evidence="2" key="1">
    <citation type="submission" date="2022-06" db="EMBL/GenBank/DDBJ databases">
        <title>New cyanobacteria of genus Symplocastrum in benthos of Lake Baikal.</title>
        <authorList>
            <person name="Sorokovikova E."/>
            <person name="Tikhonova I."/>
            <person name="Krasnopeev A."/>
            <person name="Evseev P."/>
            <person name="Gladkikh A."/>
            <person name="Belykh O."/>
        </authorList>
    </citation>
    <scope>NUCLEOTIDE SEQUENCE</scope>
    <source>
        <strain evidence="2">BBK-W-15</strain>
    </source>
</reference>
<dbReference type="InterPro" id="IPR002716">
    <property type="entry name" value="PIN_dom"/>
</dbReference>
<feature type="domain" description="PIN" evidence="1">
    <location>
        <begin position="4"/>
        <end position="119"/>
    </location>
</feature>
<sequence>MISVDTNIVVRLLTQDDEQQYHKSLNLFQEEEVFIPDTVILETEWVLRFAYQFNPVEICRAFRNLFGLPNVHLKNPNLMAQVLQWHENGLDFADALHLAESQNCATIYTFDNKFVKRAKGLTECEVKEP</sequence>
<evidence type="ECO:0000313" key="3">
    <source>
        <dbReference type="Proteomes" id="UP001204953"/>
    </source>
</evidence>
<evidence type="ECO:0000313" key="2">
    <source>
        <dbReference type="EMBL" id="MCP2727096.1"/>
    </source>
</evidence>
<accession>A0AAE3KKZ3</accession>
<comment type="caution">
    <text evidence="2">The sequence shown here is derived from an EMBL/GenBank/DDBJ whole genome shotgun (WGS) entry which is preliminary data.</text>
</comment>
<organism evidence="2 3">
    <name type="scientific">Limnofasciculus baicalensis BBK-W-15</name>
    <dbReference type="NCBI Taxonomy" id="2699891"/>
    <lineage>
        <taxon>Bacteria</taxon>
        <taxon>Bacillati</taxon>
        <taxon>Cyanobacteriota</taxon>
        <taxon>Cyanophyceae</taxon>
        <taxon>Coleofasciculales</taxon>
        <taxon>Coleofasciculaceae</taxon>
        <taxon>Limnofasciculus</taxon>
        <taxon>Limnofasciculus baicalensis</taxon>
    </lineage>
</organism>
<name>A0AAE3KKZ3_9CYAN</name>
<dbReference type="PANTHER" id="PTHR39664:SF2">
    <property type="entry name" value="NUCLEIC ACID-BINDING PROTEIN, CONTAINING PIN DOMAIN-RELATED"/>
    <property type="match status" value="1"/>
</dbReference>
<dbReference type="Pfam" id="PF01850">
    <property type="entry name" value="PIN"/>
    <property type="match status" value="1"/>
</dbReference>
<proteinExistence type="predicted"/>
<dbReference type="Gene3D" id="3.40.50.1010">
    <property type="entry name" value="5'-nuclease"/>
    <property type="match status" value="1"/>
</dbReference>
<evidence type="ECO:0000259" key="1">
    <source>
        <dbReference type="Pfam" id="PF01850"/>
    </source>
</evidence>
<keyword evidence="3" id="KW-1185">Reference proteome</keyword>
<dbReference type="RefSeq" id="WP_254009914.1">
    <property type="nucleotide sequence ID" value="NZ_JAMZMM010000006.1"/>
</dbReference>
<dbReference type="Proteomes" id="UP001204953">
    <property type="component" value="Unassembled WGS sequence"/>
</dbReference>
<dbReference type="InterPro" id="IPR029060">
    <property type="entry name" value="PIN-like_dom_sf"/>
</dbReference>
<protein>
    <submittedName>
        <fullName evidence="2">Type II toxin-antitoxin system VapC family toxin</fullName>
    </submittedName>
</protein>
<dbReference type="SUPFAM" id="SSF88723">
    <property type="entry name" value="PIN domain-like"/>
    <property type="match status" value="1"/>
</dbReference>
<gene>
    <name evidence="2" type="ORF">NJ959_01225</name>
</gene>
<dbReference type="AlphaFoldDB" id="A0AAE3KKZ3"/>